<dbReference type="EMBL" id="MN739197">
    <property type="protein sequence ID" value="QHS93130.1"/>
    <property type="molecule type" value="Genomic_DNA"/>
</dbReference>
<reference evidence="1" key="1">
    <citation type="journal article" date="2020" name="Nature">
        <title>Giant virus diversity and host interactions through global metagenomics.</title>
        <authorList>
            <person name="Schulz F."/>
            <person name="Roux S."/>
            <person name="Paez-Espino D."/>
            <person name="Jungbluth S."/>
            <person name="Walsh D.A."/>
            <person name="Denef V.J."/>
            <person name="McMahon K.D."/>
            <person name="Konstantinidis K.T."/>
            <person name="Eloe-Fadrosh E.A."/>
            <person name="Kyrpides N.C."/>
            <person name="Woyke T."/>
        </authorList>
    </citation>
    <scope>NUCLEOTIDE SEQUENCE</scope>
    <source>
        <strain evidence="1">GVMAG-M-3300017651-5</strain>
    </source>
</reference>
<evidence type="ECO:0000313" key="1">
    <source>
        <dbReference type="EMBL" id="QHS93130.1"/>
    </source>
</evidence>
<accession>A0A6C0BM68</accession>
<name>A0A6C0BM68_9ZZZZ</name>
<organism evidence="1">
    <name type="scientific">viral metagenome</name>
    <dbReference type="NCBI Taxonomy" id="1070528"/>
    <lineage>
        <taxon>unclassified sequences</taxon>
        <taxon>metagenomes</taxon>
        <taxon>organismal metagenomes</taxon>
    </lineage>
</organism>
<sequence length="630" mass="72956">MSSEIPVCRKYPWLFKTLECDSSSSSDDSCGCKICSEYLRQQSIMGCMNPFRDNNVTADDVTTLIGQGYQLASQDVLDIELNVHMDEIFKLYHQGVIVVYPSTLKLNNSYSLRHHQLIQDEYAKVNNGLLVSPWDLNDINQNIDVTQIIKHPEVGWIASLLSLNPSVCLEHIPQIKIDETGGGWDYSEMLGRSDPNLALNILRDNTSCVCILQVPRESRDNMCVCVLGISRNPRMSVDNIIDLLKINNCQRIIDNILRYSHPKVIIDCINRGIIDDTRSCMIWMNDRLTEEWKNELSKILGYEPSIYYGSKLDIFRDCWMELSDEEQDILIHHPRALEIIPFHELMEYNDDVIYEADLDLLLDVYDQLKTRHIVRVLERDDLTSEFIEQFLDPDVLMDIRSARMVHPDQLMHISEELSGHLLGILSTCRYLDLDRLHEYIDEEELPAIASRDDILNGLVDLSSTWTNPRLSYELIMELLDQGKITYGDLEEHWFDYVHSYDRSSEIVKFKGTFPELVDDETFNGAMEKIRASSLESILRFNDPITQPFNNHDACELIEPYYFKREDILSHNGLSMYVEGERLHRVMEGLPARFKVLLSLGHLKCVRNCFKPMTFSDRSIVKYSDIEIITV</sequence>
<proteinExistence type="predicted"/>
<protein>
    <submittedName>
        <fullName evidence="1">Uncharacterized protein</fullName>
    </submittedName>
</protein>
<dbReference type="AlphaFoldDB" id="A0A6C0BM68"/>